<protein>
    <recommendedName>
        <fullName evidence="1">DUF4183 domain-containing protein</fullName>
    </recommendedName>
</protein>
<dbReference type="RefSeq" id="WP_146812443.1">
    <property type="nucleotide sequence ID" value="NZ_BJXX01000237.1"/>
</dbReference>
<evidence type="ECO:0000313" key="3">
    <source>
        <dbReference type="Proteomes" id="UP000321157"/>
    </source>
</evidence>
<dbReference type="AlphaFoldDB" id="A0A511VD50"/>
<evidence type="ECO:0000259" key="1">
    <source>
        <dbReference type="Pfam" id="PF13799"/>
    </source>
</evidence>
<dbReference type="Proteomes" id="UP000321157">
    <property type="component" value="Unassembled WGS sequence"/>
</dbReference>
<evidence type="ECO:0000313" key="2">
    <source>
        <dbReference type="EMBL" id="GEN36816.1"/>
    </source>
</evidence>
<dbReference type="EMBL" id="BJXX01000237">
    <property type="protein sequence ID" value="GEN36816.1"/>
    <property type="molecule type" value="Genomic_DNA"/>
</dbReference>
<comment type="caution">
    <text evidence="2">The sequence shown here is derived from an EMBL/GenBank/DDBJ whole genome shotgun (WGS) entry which is preliminary data.</text>
</comment>
<dbReference type="OrthoDB" id="2476785at2"/>
<feature type="domain" description="DUF4183" evidence="1">
    <location>
        <begin position="67"/>
        <end position="130"/>
    </location>
</feature>
<reference evidence="2 3" key="1">
    <citation type="submission" date="2019-07" db="EMBL/GenBank/DDBJ databases">
        <title>Whole genome shotgun sequence of Aneurinibacillus danicus NBRC 102444.</title>
        <authorList>
            <person name="Hosoyama A."/>
            <person name="Uohara A."/>
            <person name="Ohji S."/>
            <person name="Ichikawa N."/>
        </authorList>
    </citation>
    <scope>NUCLEOTIDE SEQUENCE [LARGE SCALE GENOMIC DNA]</scope>
    <source>
        <strain evidence="2 3">NBRC 102444</strain>
    </source>
</reference>
<gene>
    <name evidence="2" type="ORF">ADA01nite_42760</name>
</gene>
<organism evidence="2 3">
    <name type="scientific">Aneurinibacillus danicus</name>
    <dbReference type="NCBI Taxonomy" id="267746"/>
    <lineage>
        <taxon>Bacteria</taxon>
        <taxon>Bacillati</taxon>
        <taxon>Bacillota</taxon>
        <taxon>Bacilli</taxon>
        <taxon>Bacillales</taxon>
        <taxon>Paenibacillaceae</taxon>
        <taxon>Aneurinibacillus group</taxon>
        <taxon>Aneurinibacillus</taxon>
    </lineage>
</organism>
<accession>A0A511VD50</accession>
<name>A0A511VD50_9BACL</name>
<dbReference type="InterPro" id="IPR025237">
    <property type="entry name" value="DUF4183"/>
</dbReference>
<proteinExistence type="predicted"/>
<dbReference type="Pfam" id="PF13799">
    <property type="entry name" value="DUF4183"/>
    <property type="match status" value="1"/>
</dbReference>
<sequence length="139" mass="15140">MYLKKRGSFLPPPGCSDLFPYRPYQCPPEPPGPPGPVIIPNIIVMPTVQRYFYIANSDIQAPASIPASQFTNDDGELAAKFPDLGQNSYSNLYINGMLQEGSLYSISTSVLTINLKGTTIFSGTPIALEIVQFSARIIP</sequence>
<keyword evidence="3" id="KW-1185">Reference proteome</keyword>